<dbReference type="Proteomes" id="UP000297946">
    <property type="component" value="Unassembled WGS sequence"/>
</dbReference>
<dbReference type="EMBL" id="RQER01000006">
    <property type="protein sequence ID" value="TGK01302.1"/>
    <property type="molecule type" value="Genomic_DNA"/>
</dbReference>
<proteinExistence type="predicted"/>
<evidence type="ECO:0000313" key="2">
    <source>
        <dbReference type="EMBL" id="TGL42246.1"/>
    </source>
</evidence>
<evidence type="ECO:0000313" key="1">
    <source>
        <dbReference type="EMBL" id="TGK01302.1"/>
    </source>
</evidence>
<accession>A0A5F1ZVF6</accession>
<name>A0A5F1ZVF6_9LEPT</name>
<protein>
    <recommendedName>
        <fullName evidence="5">Lipoprotein</fullName>
    </recommendedName>
</protein>
<organism evidence="1 4">
    <name type="scientific">Leptospira langatensis</name>
    <dbReference type="NCBI Taxonomy" id="2484983"/>
    <lineage>
        <taxon>Bacteria</taxon>
        <taxon>Pseudomonadati</taxon>
        <taxon>Spirochaetota</taxon>
        <taxon>Spirochaetia</taxon>
        <taxon>Leptospirales</taxon>
        <taxon>Leptospiraceae</taxon>
        <taxon>Leptospira</taxon>
    </lineage>
</organism>
<dbReference type="RefSeq" id="WP_135645081.1">
    <property type="nucleotide sequence ID" value="NZ_RQER01000006.1"/>
</dbReference>
<comment type="caution">
    <text evidence="1">The sequence shown here is derived from an EMBL/GenBank/DDBJ whole genome shotgun (WGS) entry which is preliminary data.</text>
</comment>
<evidence type="ECO:0000313" key="4">
    <source>
        <dbReference type="Proteomes" id="UP000297946"/>
    </source>
</evidence>
<reference evidence="1 4" key="2">
    <citation type="journal article" date="2019" name="PLoS Negl. Trop. Dis.">
        <title>Revisiting the worldwide diversity of Leptospira species in the environment.</title>
        <authorList>
            <person name="Vincent A.T."/>
            <person name="Schiettekatte O."/>
            <person name="Bourhy P."/>
            <person name="Veyrier F.J."/>
            <person name="Picardeau M."/>
        </authorList>
    </citation>
    <scope>NUCLEOTIDE SEQUENCE [LARGE SCALE GENOMIC DNA]</scope>
    <source>
        <strain evidence="2">201702690</strain>
        <strain evidence="1 4">SSW18</strain>
    </source>
</reference>
<evidence type="ECO:0008006" key="5">
    <source>
        <dbReference type="Google" id="ProtNLM"/>
    </source>
</evidence>
<evidence type="ECO:0000313" key="3">
    <source>
        <dbReference type="Proteomes" id="UP000297273"/>
    </source>
</evidence>
<reference evidence="2" key="1">
    <citation type="submission" date="2018-10" db="EMBL/GenBank/DDBJ databases">
        <authorList>
            <person name="Vincent A.T."/>
            <person name="Schiettekatte O."/>
            <person name="Bourhy P."/>
            <person name="Veyrier F.J."/>
            <person name="Picardeau M."/>
        </authorList>
    </citation>
    <scope>NUCLEOTIDE SEQUENCE</scope>
    <source>
        <strain evidence="2">201702690</strain>
    </source>
</reference>
<dbReference type="EMBL" id="RQGC01000004">
    <property type="protein sequence ID" value="TGL42246.1"/>
    <property type="molecule type" value="Genomic_DNA"/>
</dbReference>
<dbReference type="Proteomes" id="UP000297273">
    <property type="component" value="Unassembled WGS sequence"/>
</dbReference>
<gene>
    <name evidence="1" type="ORF">EHO57_10225</name>
    <name evidence="2" type="ORF">EHQ53_08645</name>
</gene>
<sequence>MFISSLNKKSLFILVLCLYNCIYNVQQKYPDLQMLKESSRIEPIKIDLHVDSLTIVNSKHSPSANATKYLNQRYESKMKEELEGSGFFLCVNNTAEAFYRIDLKVIKSIEQNTFLWLLSGFTLLIIPQYSDSDLSFQLSVIDSSGTKVAFIETNEHSSYVAELFLLFYMPFDYPWIIGKAKMQEERLIRNAIQDIILQIKKNKQV</sequence>
<keyword evidence="3" id="KW-1185">Reference proteome</keyword>
<dbReference type="AlphaFoldDB" id="A0A5F1ZVF6"/>